<dbReference type="eggNOG" id="COG4312">
    <property type="taxonomic scope" value="Bacteria"/>
</dbReference>
<dbReference type="KEGG" id="sfh:SFHH103_03103"/>
<dbReference type="PATRIC" id="fig|380.5.peg.3289"/>
<dbReference type="HOGENOM" id="CLU_066898_1_0_5"/>
<accession>G9A1L5</accession>
<dbReference type="Pfam" id="PF05988">
    <property type="entry name" value="DUF899"/>
    <property type="match status" value="1"/>
</dbReference>
<protein>
    <submittedName>
        <fullName evidence="2">Thioredoxin_like</fullName>
    </submittedName>
</protein>
<dbReference type="STRING" id="1117943.SFHH103_03103"/>
<dbReference type="EMBL" id="HE616890">
    <property type="protein sequence ID" value="CCE97595.1"/>
    <property type="molecule type" value="Genomic_DNA"/>
</dbReference>
<dbReference type="InterPro" id="IPR010296">
    <property type="entry name" value="DUF899_thioredox"/>
</dbReference>
<reference evidence="2 3" key="1">
    <citation type="journal article" date="2012" name="J. Bacteriol.">
        <title>Genome sequence of the soybean symbiont Sinorhizobium fredii HH103.</title>
        <authorList>
            <person name="Weidner S."/>
            <person name="Becker A."/>
            <person name="Bonilla I."/>
            <person name="Jaenicke S."/>
            <person name="Lloret J."/>
            <person name="Margaret I."/>
            <person name="Puhler A."/>
            <person name="Ruiz-Sainz J.E."/>
            <person name="Schneiker-Bekel S."/>
            <person name="Szczepanowski R."/>
            <person name="Vinardell J.M."/>
            <person name="Zehner S."/>
            <person name="Gottfert M."/>
        </authorList>
    </citation>
    <scope>NUCLEOTIDE SEQUENCE [LARGE SCALE GENOMIC DNA]</scope>
    <source>
        <strain evidence="2 3">HH103</strain>
    </source>
</reference>
<evidence type="ECO:0000313" key="2">
    <source>
        <dbReference type="EMBL" id="CCE97595.1"/>
    </source>
</evidence>
<name>G9A1L5_SINF1</name>
<gene>
    <name evidence="2" type="ordered locus">SFHH103_03103</name>
</gene>
<organism evidence="2 3">
    <name type="scientific">Sinorhizobium fredii (strain HH103)</name>
    <dbReference type="NCBI Taxonomy" id="1117943"/>
    <lineage>
        <taxon>Bacteria</taxon>
        <taxon>Pseudomonadati</taxon>
        <taxon>Pseudomonadota</taxon>
        <taxon>Alphaproteobacteria</taxon>
        <taxon>Hyphomicrobiales</taxon>
        <taxon>Rhizobiaceae</taxon>
        <taxon>Sinorhizobium/Ensifer group</taxon>
        <taxon>Sinorhizobium</taxon>
    </lineage>
</organism>
<evidence type="ECO:0000256" key="1">
    <source>
        <dbReference type="SAM" id="MobiDB-lite"/>
    </source>
</evidence>
<dbReference type="Proteomes" id="UP000007735">
    <property type="component" value="Chromosome"/>
</dbReference>
<dbReference type="AlphaFoldDB" id="G9A1L5"/>
<feature type="region of interest" description="Disordered" evidence="1">
    <location>
        <begin position="68"/>
        <end position="99"/>
    </location>
</feature>
<proteinExistence type="predicted"/>
<evidence type="ECO:0000313" key="3">
    <source>
        <dbReference type="Proteomes" id="UP000007735"/>
    </source>
</evidence>
<sequence length="350" mass="40020">MCLTLYDEPAGSTRNCRFDRWRSRHRSHCLCTRHGCKQRRRRNTVTLVTRTIGFPVPSYPKTKHSAANCASTARRGNSHKIGGSEAMTIPTENGRKDGQAVMHTPPVVSTEAWEAARKELLVKEKAQTRARDALAAERRRMPWMAVTKDYVFEGPAGKVSFTDLFDGRRQLIVYRAFFEPGVFGWPDQACRGCSMVADQVAHLAHLNARDTTLAFVSRAPQADIARLKKRMGWEMPWFTITDSFDADFGVDEWHGTNVFYHDGDRVFRTYFLNNRGDEQMGGTWNYLDITPLGRQEVWEDSPEGYPQTPTYKWWNWHDSYVEGAAPDKKWVEVSDAGEAAFRDEDAKTKP</sequence>